<evidence type="ECO:0000256" key="4">
    <source>
        <dbReference type="ARBA" id="ARBA00022989"/>
    </source>
</evidence>
<dbReference type="Proteomes" id="UP000285146">
    <property type="component" value="Unassembled WGS sequence"/>
</dbReference>
<evidence type="ECO:0000256" key="3">
    <source>
        <dbReference type="ARBA" id="ARBA00022729"/>
    </source>
</evidence>
<comment type="caution">
    <text evidence="8">The sequence shown here is derived from an EMBL/GenBank/DDBJ whole genome shotgun (WGS) entry which is preliminary data.</text>
</comment>
<reference evidence="8 9" key="1">
    <citation type="submission" date="2015-09" db="EMBL/GenBank/DDBJ databases">
        <title>Host preference determinants of Valsa canker pathogens revealed by comparative genomics.</title>
        <authorList>
            <person name="Yin Z."/>
            <person name="Huang L."/>
        </authorList>
    </citation>
    <scope>NUCLEOTIDE SEQUENCE [LARGE SCALE GENOMIC DNA]</scope>
    <source>
        <strain evidence="8 9">SXYLt</strain>
    </source>
</reference>
<keyword evidence="5" id="KW-0472">Membrane</keyword>
<evidence type="ECO:0000256" key="5">
    <source>
        <dbReference type="ARBA" id="ARBA00023136"/>
    </source>
</evidence>
<name>A0A423XG22_9PEZI</name>
<comment type="subcellular location">
    <subcellularLocation>
        <location evidence="1">Membrane</location>
        <topology evidence="1">Single-pass membrane protein</topology>
    </subcellularLocation>
</comment>
<organism evidence="8 9">
    <name type="scientific">Cytospora leucostoma</name>
    <dbReference type="NCBI Taxonomy" id="1230097"/>
    <lineage>
        <taxon>Eukaryota</taxon>
        <taxon>Fungi</taxon>
        <taxon>Dikarya</taxon>
        <taxon>Ascomycota</taxon>
        <taxon>Pezizomycotina</taxon>
        <taxon>Sordariomycetes</taxon>
        <taxon>Sordariomycetidae</taxon>
        <taxon>Diaporthales</taxon>
        <taxon>Cytosporaceae</taxon>
        <taxon>Cytospora</taxon>
    </lineage>
</organism>
<evidence type="ECO:0000256" key="2">
    <source>
        <dbReference type="ARBA" id="ARBA00022692"/>
    </source>
</evidence>
<keyword evidence="4" id="KW-1133">Transmembrane helix</keyword>
<keyword evidence="6" id="KW-0325">Glycoprotein</keyword>
<dbReference type="STRING" id="1230097.A0A423XG22"/>
<dbReference type="PROSITE" id="PS51212">
    <property type="entry name" value="WSC"/>
    <property type="match status" value="1"/>
</dbReference>
<evidence type="ECO:0000256" key="6">
    <source>
        <dbReference type="ARBA" id="ARBA00023180"/>
    </source>
</evidence>
<feature type="domain" description="WSC" evidence="7">
    <location>
        <begin position="15"/>
        <end position="104"/>
    </location>
</feature>
<protein>
    <recommendedName>
        <fullName evidence="7">WSC domain-containing protein</fullName>
    </recommendedName>
</protein>
<dbReference type="GO" id="GO:0005886">
    <property type="term" value="C:plasma membrane"/>
    <property type="evidence" value="ECO:0007669"/>
    <property type="project" value="TreeGrafter"/>
</dbReference>
<dbReference type="AlphaFoldDB" id="A0A423XG22"/>
<dbReference type="PANTHER" id="PTHR24269:SF16">
    <property type="entry name" value="PROTEIN SLG1"/>
    <property type="match status" value="1"/>
</dbReference>
<dbReference type="PANTHER" id="PTHR24269">
    <property type="entry name" value="KREMEN PROTEIN"/>
    <property type="match status" value="1"/>
</dbReference>
<keyword evidence="2" id="KW-0812">Transmembrane</keyword>
<gene>
    <name evidence="8" type="ORF">VPNG_03054</name>
</gene>
<dbReference type="InterPro" id="IPR051836">
    <property type="entry name" value="Kremen_rcpt"/>
</dbReference>
<dbReference type="SMART" id="SM00321">
    <property type="entry name" value="WSC"/>
    <property type="match status" value="1"/>
</dbReference>
<dbReference type="EMBL" id="LKEB01000010">
    <property type="protein sequence ID" value="ROW15205.1"/>
    <property type="molecule type" value="Genomic_DNA"/>
</dbReference>
<dbReference type="OrthoDB" id="5985073at2759"/>
<dbReference type="InParanoid" id="A0A423XG22"/>
<sequence length="128" mass="13948">MILADLSVISVLIHTTDPMGKFRAMAHHASDWNNSWTTPELCRDTCDSEGYSLAGLEMGRECWCGNSIYGEPVPVASKKCNTPCAGDEDQKCGGSRYMNLYARRGFNFTIGVPSKTPPPGIVEVACIK</sequence>
<dbReference type="Pfam" id="PF01822">
    <property type="entry name" value="WSC"/>
    <property type="match status" value="1"/>
</dbReference>
<evidence type="ECO:0000313" key="9">
    <source>
        <dbReference type="Proteomes" id="UP000285146"/>
    </source>
</evidence>
<proteinExistence type="predicted"/>
<evidence type="ECO:0000256" key="1">
    <source>
        <dbReference type="ARBA" id="ARBA00004167"/>
    </source>
</evidence>
<keyword evidence="9" id="KW-1185">Reference proteome</keyword>
<accession>A0A423XG22</accession>
<evidence type="ECO:0000259" key="7">
    <source>
        <dbReference type="PROSITE" id="PS51212"/>
    </source>
</evidence>
<dbReference type="InterPro" id="IPR002889">
    <property type="entry name" value="WSC_carb-bd"/>
</dbReference>
<keyword evidence="3" id="KW-0732">Signal</keyword>
<evidence type="ECO:0000313" key="8">
    <source>
        <dbReference type="EMBL" id="ROW15205.1"/>
    </source>
</evidence>